<keyword evidence="2" id="KW-1133">Transmembrane helix</keyword>
<comment type="caution">
    <text evidence="3">The sequence shown here is derived from an EMBL/GenBank/DDBJ whole genome shotgun (WGS) entry which is preliminary data.</text>
</comment>
<keyword evidence="2" id="KW-0812">Transmembrane</keyword>
<proteinExistence type="predicted"/>
<keyword evidence="2" id="KW-0472">Membrane</keyword>
<feature type="transmembrane region" description="Helical" evidence="2">
    <location>
        <begin position="43"/>
        <end position="64"/>
    </location>
</feature>
<sequence>MRVASGTDSDTEPIDAQEPPGQEPSGQHRRGPRRRRWPTRVSIALLVVVVLLGAVSAPSLWGALTRPGNDSVAARLAEWGRDHGLGPVVTWLEQRQYDLHQPPTGGVPPGGIPAAAGPEPDRPGGQTAPVPMPPPAGLSPLPGEGVWHTVVSTPHGDAVRMASVRPDAAHTSFVVGVLWLDPTLVRGVLHPGTEDPGGRWTTPTSVDTAEQRTVVTAFSAGFRLQGDSHGGWYAENREVRPLVPGAASLVIRRDGSVDVGAWGSEERMGPDVASVRQNLVPLVDNGAVTPTCATGGTAEWGSTVGQAAYIHRSAFGVTPTGAMVYVGGPALSVCTLGDLLRSAGVVRGMELDINPAWVSGAYFHPDGASRPKAFKLFPDEQIGAQHYLETSSRDFVSFDLRSVGDTTPRPPTPARAPSRHRVPTHRT</sequence>
<evidence type="ECO:0000256" key="2">
    <source>
        <dbReference type="SAM" id="Phobius"/>
    </source>
</evidence>
<feature type="region of interest" description="Disordered" evidence="1">
    <location>
        <begin position="401"/>
        <end position="427"/>
    </location>
</feature>
<name>A0ABS8P1D4_9PSEU</name>
<feature type="region of interest" description="Disordered" evidence="1">
    <location>
        <begin position="1"/>
        <end position="35"/>
    </location>
</feature>
<dbReference type="EMBL" id="JAJNDB010000001">
    <property type="protein sequence ID" value="MCD2192061.1"/>
    <property type="molecule type" value="Genomic_DNA"/>
</dbReference>
<feature type="compositionally biased region" description="Basic residues" evidence="1">
    <location>
        <begin position="417"/>
        <end position="427"/>
    </location>
</feature>
<feature type="region of interest" description="Disordered" evidence="1">
    <location>
        <begin position="100"/>
        <end position="141"/>
    </location>
</feature>
<evidence type="ECO:0008006" key="5">
    <source>
        <dbReference type="Google" id="ProtNLM"/>
    </source>
</evidence>
<gene>
    <name evidence="3" type="ORF">LQ327_01475</name>
</gene>
<reference evidence="3 4" key="1">
    <citation type="submission" date="2021-11" db="EMBL/GenBank/DDBJ databases">
        <title>Draft genome sequence of Actinomycetospora sp. SF1 isolated from the rhizosphere soil.</title>
        <authorList>
            <person name="Duangmal K."/>
            <person name="Chantavorakit T."/>
        </authorList>
    </citation>
    <scope>NUCLEOTIDE SEQUENCE [LARGE SCALE GENOMIC DNA]</scope>
    <source>
        <strain evidence="3 4">TBRC 5722</strain>
    </source>
</reference>
<protein>
    <recommendedName>
        <fullName evidence="5">Phosphodiester glycosidase domain-containing protein</fullName>
    </recommendedName>
</protein>
<keyword evidence="4" id="KW-1185">Reference proteome</keyword>
<feature type="compositionally biased region" description="Low complexity" evidence="1">
    <location>
        <begin position="112"/>
        <end position="129"/>
    </location>
</feature>
<evidence type="ECO:0000313" key="4">
    <source>
        <dbReference type="Proteomes" id="UP001199469"/>
    </source>
</evidence>
<evidence type="ECO:0000313" key="3">
    <source>
        <dbReference type="EMBL" id="MCD2192061.1"/>
    </source>
</evidence>
<dbReference type="RefSeq" id="WP_230729752.1">
    <property type="nucleotide sequence ID" value="NZ_JAJNDB010000001.1"/>
</dbReference>
<organism evidence="3 4">
    <name type="scientific">Actinomycetospora endophytica</name>
    <dbReference type="NCBI Taxonomy" id="2291215"/>
    <lineage>
        <taxon>Bacteria</taxon>
        <taxon>Bacillati</taxon>
        <taxon>Actinomycetota</taxon>
        <taxon>Actinomycetes</taxon>
        <taxon>Pseudonocardiales</taxon>
        <taxon>Pseudonocardiaceae</taxon>
        <taxon>Actinomycetospora</taxon>
    </lineage>
</organism>
<accession>A0ABS8P1D4</accession>
<dbReference type="Proteomes" id="UP001199469">
    <property type="component" value="Unassembled WGS sequence"/>
</dbReference>
<evidence type="ECO:0000256" key="1">
    <source>
        <dbReference type="SAM" id="MobiDB-lite"/>
    </source>
</evidence>